<dbReference type="InterPro" id="IPR005467">
    <property type="entry name" value="His_kinase_dom"/>
</dbReference>
<dbReference type="EMBL" id="JBBBNY010000008">
    <property type="protein sequence ID" value="MEI7037410.1"/>
    <property type="molecule type" value="Genomic_DNA"/>
</dbReference>
<dbReference type="Pfam" id="PF00512">
    <property type="entry name" value="HisKA"/>
    <property type="match status" value="1"/>
</dbReference>
<dbReference type="Pfam" id="PF01590">
    <property type="entry name" value="GAF"/>
    <property type="match status" value="1"/>
</dbReference>
<dbReference type="Pfam" id="PF02518">
    <property type="entry name" value="HATPase_c"/>
    <property type="match status" value="1"/>
</dbReference>
<sequence>MSLPSPAGNEDLFRTLFETAPDAMVVVDREGNIVLANPQAHRLFGYPPAGMLGLRIESLLPESVRAAHIAHRSRYMAQPRVRPMGAGYELTGVRRNGEAFPVEIALSPIGTGMFAASIRDISETQRARQALQRARYDTYLAQLGKLVLESGREEAALRAVLALLAEALGAEGVAIAFGDADGSALPVRAASGIAAALAQALTDALGRDRQAGQLAGRERAARTLAHEAAADDLPALRATLAAHGFGDAAIVPLLDRQEPGVLLALAREPGAYDSDKLHFLQLAANMLAAAIQRSRSEEQLSHAQRLDALGQLTGGIAHDFNNLLTIVSGNLQILDAEYGDRTADAHELIESASRAVDRCINLTRKLLGFARRRSLTPRPVRPQQAFSELADMLMRTLGARIRVSLDCPSDVPAVQADAGELETALVNLALNARDAMAEGGLLSISARERRIDAGADGQLAPGRYVAFVVEDNGSGMSREVLNRALEPFFTTKDAGKGSGLGLSMVYGFVKQSGGYLAIESQPGQGTRVELLLPVAHGVHESPAVARDTTVASGHVLVLVVEDEPGVRKVAVRFLRSLGYDTLEAADAAQALRQLRDEPRIQLLFSDVVLGSGQTGFELVRQARALRPRLPALLASGYERSAIGADEAARSGVELLRKPYRLEQLGEALARALERGD</sequence>
<reference evidence="10 11" key="1">
    <citation type="journal article" date="2014" name="Int. J. Syst. Evol. Microbiol.">
        <title>Fulvimonas yonginensis sp. nov., isolated from greenhouse soil, and emended description of the genus Fulvimonas.</title>
        <authorList>
            <person name="Ahn J.H."/>
            <person name="Kim S.J."/>
            <person name="Weon H.Y."/>
            <person name="Hong S.B."/>
            <person name="Seok S.J."/>
            <person name="Kwon S.W."/>
        </authorList>
    </citation>
    <scope>NUCLEOTIDE SEQUENCE [LARGE SCALE GENOMIC DNA]</scope>
    <source>
        <strain evidence="10 11">KACC 16952</strain>
    </source>
</reference>
<dbReference type="Pfam" id="PF13426">
    <property type="entry name" value="PAS_9"/>
    <property type="match status" value="1"/>
</dbReference>
<feature type="domain" description="Response regulatory" evidence="8">
    <location>
        <begin position="556"/>
        <end position="672"/>
    </location>
</feature>
<dbReference type="InterPro" id="IPR003018">
    <property type="entry name" value="GAF"/>
</dbReference>
<evidence type="ECO:0000256" key="1">
    <source>
        <dbReference type="ARBA" id="ARBA00000085"/>
    </source>
</evidence>
<name>A0ABU8JDJ9_9GAMM</name>
<keyword evidence="4" id="KW-0808">Transferase</keyword>
<evidence type="ECO:0000256" key="6">
    <source>
        <dbReference type="PROSITE-ProRule" id="PRU00169"/>
    </source>
</evidence>
<dbReference type="Gene3D" id="3.40.50.2300">
    <property type="match status" value="1"/>
</dbReference>
<dbReference type="PROSITE" id="PS50109">
    <property type="entry name" value="HIS_KIN"/>
    <property type="match status" value="1"/>
</dbReference>
<dbReference type="InterPro" id="IPR036097">
    <property type="entry name" value="HisK_dim/P_sf"/>
</dbReference>
<dbReference type="InterPro" id="IPR003661">
    <property type="entry name" value="HisK_dim/P_dom"/>
</dbReference>
<comment type="caution">
    <text evidence="10">The sequence shown here is derived from an EMBL/GenBank/DDBJ whole genome shotgun (WGS) entry which is preliminary data.</text>
</comment>
<keyword evidence="3 6" id="KW-0597">Phosphoprotein</keyword>
<dbReference type="SUPFAM" id="SSF55781">
    <property type="entry name" value="GAF domain-like"/>
    <property type="match status" value="1"/>
</dbReference>
<dbReference type="SMART" id="SM00091">
    <property type="entry name" value="PAS"/>
    <property type="match status" value="1"/>
</dbReference>
<protein>
    <recommendedName>
        <fullName evidence="2">histidine kinase</fullName>
        <ecNumber evidence="2">2.7.13.3</ecNumber>
    </recommendedName>
</protein>
<dbReference type="CDD" id="cd00130">
    <property type="entry name" value="PAS"/>
    <property type="match status" value="1"/>
</dbReference>
<dbReference type="InterPro" id="IPR035965">
    <property type="entry name" value="PAS-like_dom_sf"/>
</dbReference>
<dbReference type="SMART" id="SM00388">
    <property type="entry name" value="HisKA"/>
    <property type="match status" value="1"/>
</dbReference>
<dbReference type="SMART" id="SM00065">
    <property type="entry name" value="GAF"/>
    <property type="match status" value="1"/>
</dbReference>
<feature type="modified residue" description="4-aspartylphosphate" evidence="6">
    <location>
        <position position="606"/>
    </location>
</feature>
<feature type="domain" description="Histidine kinase" evidence="7">
    <location>
        <begin position="315"/>
        <end position="536"/>
    </location>
</feature>
<dbReference type="PROSITE" id="PS50110">
    <property type="entry name" value="RESPONSE_REGULATORY"/>
    <property type="match status" value="1"/>
</dbReference>
<dbReference type="NCBIfam" id="TIGR00229">
    <property type="entry name" value="sensory_box"/>
    <property type="match status" value="1"/>
</dbReference>
<dbReference type="PANTHER" id="PTHR43065:SF42">
    <property type="entry name" value="TWO-COMPONENT SENSOR PPRA"/>
    <property type="match status" value="1"/>
</dbReference>
<evidence type="ECO:0000256" key="3">
    <source>
        <dbReference type="ARBA" id="ARBA00022553"/>
    </source>
</evidence>
<dbReference type="InterPro" id="IPR011006">
    <property type="entry name" value="CheY-like_superfamily"/>
</dbReference>
<gene>
    <name evidence="10" type="ORF">WAT24_11635</name>
</gene>
<dbReference type="Gene3D" id="3.30.450.20">
    <property type="entry name" value="PAS domain"/>
    <property type="match status" value="1"/>
</dbReference>
<dbReference type="SMART" id="SM00387">
    <property type="entry name" value="HATPase_c"/>
    <property type="match status" value="1"/>
</dbReference>
<organism evidence="10 11">
    <name type="scientific">Fulvimonas yonginensis</name>
    <dbReference type="NCBI Taxonomy" id="1495200"/>
    <lineage>
        <taxon>Bacteria</taxon>
        <taxon>Pseudomonadati</taxon>
        <taxon>Pseudomonadota</taxon>
        <taxon>Gammaproteobacteria</taxon>
        <taxon>Lysobacterales</taxon>
        <taxon>Rhodanobacteraceae</taxon>
        <taxon>Fulvimonas</taxon>
    </lineage>
</organism>
<dbReference type="Pfam" id="PF00072">
    <property type="entry name" value="Response_reg"/>
    <property type="match status" value="1"/>
</dbReference>
<dbReference type="InterPro" id="IPR003594">
    <property type="entry name" value="HATPase_dom"/>
</dbReference>
<dbReference type="SUPFAM" id="SSF52172">
    <property type="entry name" value="CheY-like"/>
    <property type="match status" value="1"/>
</dbReference>
<dbReference type="PROSITE" id="PS50112">
    <property type="entry name" value="PAS"/>
    <property type="match status" value="1"/>
</dbReference>
<dbReference type="SUPFAM" id="SSF47384">
    <property type="entry name" value="Homodimeric domain of signal transducing histidine kinase"/>
    <property type="match status" value="1"/>
</dbReference>
<dbReference type="SUPFAM" id="SSF55874">
    <property type="entry name" value="ATPase domain of HSP90 chaperone/DNA topoisomerase II/histidine kinase"/>
    <property type="match status" value="1"/>
</dbReference>
<dbReference type="Proteomes" id="UP001381174">
    <property type="component" value="Unassembled WGS sequence"/>
</dbReference>
<dbReference type="RefSeq" id="WP_336808041.1">
    <property type="nucleotide sequence ID" value="NZ_JBBBNY010000008.1"/>
</dbReference>
<dbReference type="InterPro" id="IPR036890">
    <property type="entry name" value="HATPase_C_sf"/>
</dbReference>
<evidence type="ECO:0000313" key="10">
    <source>
        <dbReference type="EMBL" id="MEI7037410.1"/>
    </source>
</evidence>
<evidence type="ECO:0000259" key="9">
    <source>
        <dbReference type="PROSITE" id="PS50112"/>
    </source>
</evidence>
<dbReference type="Gene3D" id="3.30.450.40">
    <property type="match status" value="1"/>
</dbReference>
<dbReference type="PRINTS" id="PR00344">
    <property type="entry name" value="BCTRLSENSOR"/>
</dbReference>
<evidence type="ECO:0000256" key="5">
    <source>
        <dbReference type="ARBA" id="ARBA00022777"/>
    </source>
</evidence>
<dbReference type="InterPro" id="IPR004358">
    <property type="entry name" value="Sig_transdc_His_kin-like_C"/>
</dbReference>
<evidence type="ECO:0000256" key="4">
    <source>
        <dbReference type="ARBA" id="ARBA00022679"/>
    </source>
</evidence>
<dbReference type="InterPro" id="IPR029016">
    <property type="entry name" value="GAF-like_dom_sf"/>
</dbReference>
<dbReference type="SUPFAM" id="SSF55785">
    <property type="entry name" value="PYP-like sensor domain (PAS domain)"/>
    <property type="match status" value="1"/>
</dbReference>
<evidence type="ECO:0000259" key="8">
    <source>
        <dbReference type="PROSITE" id="PS50110"/>
    </source>
</evidence>
<dbReference type="Gene3D" id="3.30.565.10">
    <property type="entry name" value="Histidine kinase-like ATPase, C-terminal domain"/>
    <property type="match status" value="1"/>
</dbReference>
<evidence type="ECO:0000313" key="11">
    <source>
        <dbReference type="Proteomes" id="UP001381174"/>
    </source>
</evidence>
<evidence type="ECO:0000256" key="2">
    <source>
        <dbReference type="ARBA" id="ARBA00012438"/>
    </source>
</evidence>
<keyword evidence="11" id="KW-1185">Reference proteome</keyword>
<dbReference type="SMART" id="SM00448">
    <property type="entry name" value="REC"/>
    <property type="match status" value="1"/>
</dbReference>
<dbReference type="InterPro" id="IPR001789">
    <property type="entry name" value="Sig_transdc_resp-reg_receiver"/>
</dbReference>
<keyword evidence="5" id="KW-0418">Kinase</keyword>
<accession>A0ABU8JDJ9</accession>
<proteinExistence type="predicted"/>
<evidence type="ECO:0000259" key="7">
    <source>
        <dbReference type="PROSITE" id="PS50109"/>
    </source>
</evidence>
<dbReference type="Gene3D" id="1.10.287.130">
    <property type="match status" value="1"/>
</dbReference>
<comment type="catalytic activity">
    <reaction evidence="1">
        <text>ATP + protein L-histidine = ADP + protein N-phospho-L-histidine.</text>
        <dbReference type="EC" id="2.7.13.3"/>
    </reaction>
</comment>
<dbReference type="EC" id="2.7.13.3" evidence="2"/>
<dbReference type="PANTHER" id="PTHR43065">
    <property type="entry name" value="SENSOR HISTIDINE KINASE"/>
    <property type="match status" value="1"/>
</dbReference>
<feature type="domain" description="PAS" evidence="9">
    <location>
        <begin position="9"/>
        <end position="63"/>
    </location>
</feature>
<dbReference type="InterPro" id="IPR000014">
    <property type="entry name" value="PAS"/>
</dbReference>